<evidence type="ECO:0000313" key="8">
    <source>
        <dbReference type="EMBL" id="KAJ7341801.1"/>
    </source>
</evidence>
<feature type="region of interest" description="Disordered" evidence="5">
    <location>
        <begin position="288"/>
        <end position="331"/>
    </location>
</feature>
<dbReference type="PANTHER" id="PTHR16515">
    <property type="entry name" value="PR DOMAIN ZINC FINGER PROTEIN"/>
    <property type="match status" value="1"/>
</dbReference>
<dbReference type="OrthoDB" id="9345291at2759"/>
<comment type="subcellular location">
    <subcellularLocation>
        <location evidence="3">Nucleus</location>
    </subcellularLocation>
    <subcellularLocation>
        <location evidence="3">Cytoplasm</location>
    </subcellularLocation>
</comment>
<dbReference type="GO" id="GO:0008270">
    <property type="term" value="F:zinc ion binding"/>
    <property type="evidence" value="ECO:0007669"/>
    <property type="project" value="UniProtKB-KW"/>
</dbReference>
<dbReference type="InterPro" id="IPR016608">
    <property type="entry name" value="PRDM1"/>
</dbReference>
<dbReference type="InterPro" id="IPR001214">
    <property type="entry name" value="SET_dom"/>
</dbReference>
<dbReference type="SMART" id="SM00355">
    <property type="entry name" value="ZnF_C2H2"/>
    <property type="match status" value="3"/>
</dbReference>
<organism evidence="8 9">
    <name type="scientific">Phrynocephalus forsythii</name>
    <dbReference type="NCBI Taxonomy" id="171643"/>
    <lineage>
        <taxon>Eukaryota</taxon>
        <taxon>Metazoa</taxon>
        <taxon>Chordata</taxon>
        <taxon>Craniata</taxon>
        <taxon>Vertebrata</taxon>
        <taxon>Euteleostomi</taxon>
        <taxon>Lepidosauria</taxon>
        <taxon>Squamata</taxon>
        <taxon>Bifurcata</taxon>
        <taxon>Unidentata</taxon>
        <taxon>Episquamata</taxon>
        <taxon>Toxicofera</taxon>
        <taxon>Iguania</taxon>
        <taxon>Acrodonta</taxon>
        <taxon>Agamidae</taxon>
        <taxon>Agaminae</taxon>
        <taxon>Phrynocephalus</taxon>
    </lineage>
</organism>
<dbReference type="EC" id="2.1.1.-" evidence="3"/>
<feature type="domain" description="C2H2-type" evidence="6">
    <location>
        <begin position="560"/>
        <end position="587"/>
    </location>
</feature>
<dbReference type="Pfam" id="PF21549">
    <property type="entry name" value="PRDM2_PR"/>
    <property type="match status" value="1"/>
</dbReference>
<dbReference type="SUPFAM" id="SSF57667">
    <property type="entry name" value="beta-beta-alpha zinc fingers"/>
    <property type="match status" value="2"/>
</dbReference>
<dbReference type="GO" id="GO:0005634">
    <property type="term" value="C:nucleus"/>
    <property type="evidence" value="ECO:0007669"/>
    <property type="project" value="UniProtKB-SubCell"/>
</dbReference>
<dbReference type="Gene3D" id="2.170.270.10">
    <property type="entry name" value="SET domain"/>
    <property type="match status" value="1"/>
</dbReference>
<dbReference type="GO" id="GO:0001227">
    <property type="term" value="F:DNA-binding transcription repressor activity, RNA polymerase II-specific"/>
    <property type="evidence" value="ECO:0007669"/>
    <property type="project" value="InterPro"/>
</dbReference>
<feature type="region of interest" description="Disordered" evidence="5">
    <location>
        <begin position="408"/>
        <end position="428"/>
    </location>
</feature>
<evidence type="ECO:0000256" key="2">
    <source>
        <dbReference type="ARBA" id="ARBA00023163"/>
    </source>
</evidence>
<sequence length="726" mass="81129">MKMDMKDADMTLWTEAEFEDKCTYIVNDHLTEPGTEGCSVTQAESSLPRNLIFKYAGNGKEVVGVISKDIIPKGTRFGPLVGEIYTSDTVPKDANRKYFWRIYSGGELLHFIDGFNEEKSNWMRYVNPAHSVQEQNLAACQNGMDIYFYTIKPIPPGQELLVWYCRDFADRLHYPSTGDLGRMNIAQTHINPKQQMSDKDDLHQKTVPRREHSVKEILKVDSTNPRGKDLFYCHISPRENDSESMRKNCSPEGPFYPRIVYPIRPHVPEDYLKASLAYGIERPSYLAHSPIQSSTTPSPSARSSPDQSLKSPSPHGSPGVRVSPLAPLPQDHREPYPYLNGLYNSEGLGSYPAYAPSSHLPPTLSYPKFFLPPYGMSINNFTLFPSMYPLYSSLLSGGSISNHMLNSSSLPSSLPSDGSRQLLQPDHPRDFLIPAHNSAFSITGAAASMKDKPCNPTSGSPTAGTAATLEHVMQPKPTSPVLAATSSEEAMNLIKSKRNMTGYKTLPYPLKKQNGKIKYECNVCSKTFGQLSNLKVCHKRFSSTSNLKTHLRLHSGEKPYQCKLCTAKFTQFVHLKLHKRLHTRERPHKCIHCHKSYIHLCSLKVHLKGNCPAIPASNLSTEDLSRINEEIEKFDISDSADRLEDVEDNVNMASVVEKEILSALKREIEGATLKTSLQRSLGNGRVSSGCNLYESPDTSFVKLPHGHPLPRGPIKVKQETVEPRDP</sequence>
<dbReference type="FunFam" id="2.170.270.10:FF:000019">
    <property type="entry name" value="PR domain zinc finger protein 1"/>
    <property type="match status" value="1"/>
</dbReference>
<dbReference type="InterPro" id="IPR036236">
    <property type="entry name" value="Znf_C2H2_sf"/>
</dbReference>
<comment type="caution">
    <text evidence="8">The sequence shown here is derived from an EMBL/GenBank/DDBJ whole genome shotgun (WGS) entry which is preliminary data.</text>
</comment>
<feature type="region of interest" description="Disordered" evidence="5">
    <location>
        <begin position="703"/>
        <end position="726"/>
    </location>
</feature>
<dbReference type="SMART" id="SM00317">
    <property type="entry name" value="SET"/>
    <property type="match status" value="1"/>
</dbReference>
<keyword evidence="9" id="KW-1185">Reference proteome</keyword>
<dbReference type="GO" id="GO:0005737">
    <property type="term" value="C:cytoplasm"/>
    <property type="evidence" value="ECO:0007669"/>
    <property type="project" value="UniProtKB-SubCell"/>
</dbReference>
<evidence type="ECO:0000256" key="4">
    <source>
        <dbReference type="PROSITE-ProRule" id="PRU00042"/>
    </source>
</evidence>
<dbReference type="GO" id="GO:0045165">
    <property type="term" value="P:cell fate commitment"/>
    <property type="evidence" value="ECO:0007669"/>
    <property type="project" value="UniProtKB-UniRule"/>
</dbReference>
<dbReference type="PROSITE" id="PS50280">
    <property type="entry name" value="SET"/>
    <property type="match status" value="1"/>
</dbReference>
<evidence type="ECO:0000313" key="9">
    <source>
        <dbReference type="Proteomes" id="UP001142489"/>
    </source>
</evidence>
<keyword evidence="1" id="KW-0805">Transcription regulation</keyword>
<dbReference type="Gene3D" id="3.30.160.60">
    <property type="entry name" value="Classic Zinc Finger"/>
    <property type="match status" value="2"/>
</dbReference>
<keyword evidence="4" id="KW-0863">Zinc-finger</keyword>
<proteinExistence type="inferred from homology"/>
<dbReference type="PIRSF" id="PIRSF013212">
    <property type="entry name" value="PRDM1"/>
    <property type="match status" value="1"/>
</dbReference>
<reference evidence="8" key="1">
    <citation type="journal article" date="2023" name="DNA Res.">
        <title>Chromosome-level genome assembly of Phrynocephalus forsythii using third-generation DNA sequencing and Hi-C analysis.</title>
        <authorList>
            <person name="Qi Y."/>
            <person name="Zhao W."/>
            <person name="Zhao Y."/>
            <person name="Niu C."/>
            <person name="Cao S."/>
            <person name="Zhang Y."/>
        </authorList>
    </citation>
    <scope>NUCLEOTIDE SEQUENCE</scope>
    <source>
        <tissue evidence="8">Muscle</tissue>
    </source>
</reference>
<evidence type="ECO:0000256" key="3">
    <source>
        <dbReference type="PIRNR" id="PIRNR013212"/>
    </source>
</evidence>
<name>A0A9Q1B761_9SAUR</name>
<dbReference type="PANTHER" id="PTHR16515:SF59">
    <property type="entry name" value="PR DOMAIN ZINC FINGER PROTEIN 1"/>
    <property type="match status" value="1"/>
</dbReference>
<dbReference type="Proteomes" id="UP001142489">
    <property type="component" value="Unassembled WGS sequence"/>
</dbReference>
<keyword evidence="2" id="KW-0804">Transcription</keyword>
<protein>
    <recommendedName>
        <fullName evidence="3">PR domain zinc finger protein 1</fullName>
        <ecNumber evidence="3">2.1.1.-</ecNumber>
    </recommendedName>
</protein>
<dbReference type="SUPFAM" id="SSF82199">
    <property type="entry name" value="SET domain"/>
    <property type="match status" value="1"/>
</dbReference>
<dbReference type="InterPro" id="IPR013087">
    <property type="entry name" value="Znf_C2H2_type"/>
</dbReference>
<keyword evidence="4" id="KW-0479">Metal-binding</keyword>
<accession>A0A9Q1B761</accession>
<dbReference type="CDD" id="cd19187">
    <property type="entry name" value="PR-SET_PRDM1"/>
    <property type="match status" value="1"/>
</dbReference>
<feature type="compositionally biased region" description="Basic and acidic residues" evidence="5">
    <location>
        <begin position="716"/>
        <end position="726"/>
    </location>
</feature>
<evidence type="ECO:0000259" key="6">
    <source>
        <dbReference type="PROSITE" id="PS50157"/>
    </source>
</evidence>
<dbReference type="PROSITE" id="PS50157">
    <property type="entry name" value="ZINC_FINGER_C2H2_2"/>
    <property type="match status" value="2"/>
</dbReference>
<dbReference type="InterPro" id="IPR050331">
    <property type="entry name" value="Zinc_finger"/>
</dbReference>
<feature type="domain" description="SET" evidence="7">
    <location>
        <begin position="38"/>
        <end position="165"/>
    </location>
</feature>
<gene>
    <name evidence="8" type="ORF">JRQ81_007062</name>
</gene>
<comment type="function">
    <text evidence="3">Transcription factor that mediates a transcriptional program in various innate and adaptive immune tissue-resident lymphocyte T cell types such as tissue-resident memory T (Trm), natural killer (trNK) and natural killer T (NKT) cells and negatively regulates gene expression of proteins that promote the egress of tissue-resident T-cell populations from non-lymphoid organs. Plays a role in the development, retention and long-term establishment of adaptive and innate tissue-resident lymphocyte T cell types in non-lymphoid organs, such as the skin and gut, but also in other nonbarrier tissues like liver and kidney, and therefore may provide immediate immunological protection against reactivating infections or viral reinfection. Binds specifically to the PRDI element in the promoter of the beta-interferon gene. Drives the maturation of B-lymphocytes into Ig secreting cells. Associates with the transcriptional repressor ZNF683 to chromatin at gene promoter regions.</text>
</comment>
<comment type="subunit">
    <text evidence="3">Interacts with PRMT5. Interacts with FBXO10. Interacts with FBXO11.</text>
</comment>
<evidence type="ECO:0000259" key="7">
    <source>
        <dbReference type="PROSITE" id="PS50280"/>
    </source>
</evidence>
<keyword evidence="4" id="KW-0862">Zinc</keyword>
<dbReference type="PROSITE" id="PS00028">
    <property type="entry name" value="ZINC_FINGER_C2H2_1"/>
    <property type="match status" value="1"/>
</dbReference>
<feature type="domain" description="C2H2-type" evidence="6">
    <location>
        <begin position="519"/>
        <end position="559"/>
    </location>
</feature>
<dbReference type="EMBL" id="JAPFRF010000002">
    <property type="protein sequence ID" value="KAJ7341801.1"/>
    <property type="molecule type" value="Genomic_DNA"/>
</dbReference>
<evidence type="ECO:0000256" key="5">
    <source>
        <dbReference type="SAM" id="MobiDB-lite"/>
    </source>
</evidence>
<dbReference type="FunFam" id="3.30.160.60:FF:000748">
    <property type="entry name" value="PR domain zinc finger protein"/>
    <property type="match status" value="1"/>
</dbReference>
<comment type="similarity">
    <text evidence="3">Belongs to the class V-like SAM-binding methyltransferase superfamily.</text>
</comment>
<dbReference type="InterPro" id="IPR046341">
    <property type="entry name" value="SET_dom_sf"/>
</dbReference>
<dbReference type="InterPro" id="IPR044413">
    <property type="entry name" value="PRDM1_PR-SET"/>
</dbReference>
<feature type="compositionally biased region" description="Low complexity" evidence="5">
    <location>
        <begin position="293"/>
        <end position="305"/>
    </location>
</feature>
<dbReference type="GO" id="GO:0000978">
    <property type="term" value="F:RNA polymerase II cis-regulatory region sequence-specific DNA binding"/>
    <property type="evidence" value="ECO:0007669"/>
    <property type="project" value="TreeGrafter"/>
</dbReference>
<evidence type="ECO:0000256" key="1">
    <source>
        <dbReference type="ARBA" id="ARBA00023015"/>
    </source>
</evidence>
<dbReference type="AlphaFoldDB" id="A0A9Q1B761"/>